<dbReference type="EMBL" id="JBHSWV010000671">
    <property type="protein sequence ID" value="MFC6769078.1"/>
    <property type="molecule type" value="Genomic_DNA"/>
</dbReference>
<name>A0ABD5SVB3_9EURY</name>
<dbReference type="RefSeq" id="WP_273741787.1">
    <property type="nucleotide sequence ID" value="NZ_JAQIVI010000671.1"/>
</dbReference>
<dbReference type="Proteomes" id="UP001596383">
    <property type="component" value="Unassembled WGS sequence"/>
</dbReference>
<keyword evidence="2" id="KW-1185">Reference proteome</keyword>
<evidence type="ECO:0000313" key="1">
    <source>
        <dbReference type="EMBL" id="MFC6769078.1"/>
    </source>
</evidence>
<proteinExistence type="predicted"/>
<evidence type="ECO:0000313" key="2">
    <source>
        <dbReference type="Proteomes" id="UP001596383"/>
    </source>
</evidence>
<comment type="caution">
    <text evidence="1">The sequence shown here is derived from an EMBL/GenBank/DDBJ whole genome shotgun (WGS) entry which is preliminary data.</text>
</comment>
<reference evidence="1 2" key="1">
    <citation type="journal article" date="2019" name="Int. J. Syst. Evol. Microbiol.">
        <title>The Global Catalogue of Microorganisms (GCM) 10K type strain sequencing project: providing services to taxonomists for standard genome sequencing and annotation.</title>
        <authorList>
            <consortium name="The Broad Institute Genomics Platform"/>
            <consortium name="The Broad Institute Genome Sequencing Center for Infectious Disease"/>
            <person name="Wu L."/>
            <person name="Ma J."/>
        </authorList>
    </citation>
    <scope>NUCLEOTIDE SEQUENCE [LARGE SCALE GENOMIC DNA]</scope>
    <source>
        <strain evidence="1 2">LMG 29247</strain>
    </source>
</reference>
<organism evidence="1 2">
    <name type="scientific">Natrinema soli</name>
    <dbReference type="NCBI Taxonomy" id="1930624"/>
    <lineage>
        <taxon>Archaea</taxon>
        <taxon>Methanobacteriati</taxon>
        <taxon>Methanobacteriota</taxon>
        <taxon>Stenosarchaea group</taxon>
        <taxon>Halobacteria</taxon>
        <taxon>Halobacteriales</taxon>
        <taxon>Natrialbaceae</taxon>
        <taxon>Natrinema</taxon>
    </lineage>
</organism>
<gene>
    <name evidence="1" type="ORF">ACFQE6_29890</name>
</gene>
<protein>
    <submittedName>
        <fullName evidence="1">Uncharacterized protein</fullName>
    </submittedName>
</protein>
<accession>A0ABD5SVB3</accession>
<dbReference type="AlphaFoldDB" id="A0ABD5SVB3"/>
<sequence length="88" mass="9601">MDTGIAYDGFDEGQHVNYWELERYYRGQTSRDDDGLIEGASHGIAKQRKCHLIGRTATSVTAGLEPAASISDDAYSPVLIFSAVLYAS</sequence>